<dbReference type="Gene3D" id="1.10.150.170">
    <property type="entry name" value="Putative methyltransferase TM0872, insert domain"/>
    <property type="match status" value="1"/>
</dbReference>
<dbReference type="OrthoDB" id="9806637at2"/>
<accession>A0A4Y8UM93</accession>
<gene>
    <name evidence="6 7" type="primary">rsmH</name>
    <name evidence="7" type="ORF">E3W66_00145</name>
</gene>
<evidence type="ECO:0000256" key="2">
    <source>
        <dbReference type="ARBA" id="ARBA00022552"/>
    </source>
</evidence>
<organism evidence="7 8">
    <name type="scientific">Gammaproteobacteria bacterium LSUCC0057</name>
    <dbReference type="NCBI Taxonomy" id="2559237"/>
    <lineage>
        <taxon>Bacteria</taxon>
        <taxon>Pseudomonadati</taxon>
        <taxon>Pseudomonadota</taxon>
        <taxon>Gammaproteobacteria</taxon>
        <taxon>Cellvibrionales</taxon>
        <taxon>Porticoccaceae</taxon>
        <taxon>SAR92 clade</taxon>
    </lineage>
</organism>
<comment type="subcellular location">
    <subcellularLocation>
        <location evidence="6">Cytoplasm</location>
    </subcellularLocation>
</comment>
<sequence>MSEHTTVLLDEAVAALVVNPDGCYVDGTFGRGGHSAAILAQLSSRGRLLAIDKDLDAIAAGQQRFAGEPRLELIHGSFAELPALLAQRQLLGAIDGLLVDLGVSSPQLDEAERGFSFLRDGPLDMRMDTSRGLSAAQWLAEVDESELADVLFELGEERFARRMAKALVAARAKAPLTRTVQLAELLASAHPAWERGKHPATKAFQAIRIYINRELADLDQLLEHSVDCLSIAGRLVAISFHSLEDRRVKRFIRDQQRGRQLPRHLPIPDVERGVRLRKVGGAIKPSAAEIERNVRARSAVMRVAERVA</sequence>
<proteinExistence type="inferred from homology"/>
<feature type="binding site" evidence="6">
    <location>
        <position position="52"/>
    </location>
    <ligand>
        <name>S-adenosyl-L-methionine</name>
        <dbReference type="ChEBI" id="CHEBI:59789"/>
    </ligand>
</feature>
<feature type="binding site" evidence="6">
    <location>
        <position position="78"/>
    </location>
    <ligand>
        <name>S-adenosyl-L-methionine</name>
        <dbReference type="ChEBI" id="CHEBI:59789"/>
    </ligand>
</feature>
<dbReference type="InterPro" id="IPR023397">
    <property type="entry name" value="SAM-dep_MeTrfase_MraW_recog"/>
</dbReference>
<feature type="binding site" evidence="6">
    <location>
        <begin position="32"/>
        <end position="34"/>
    </location>
    <ligand>
        <name>S-adenosyl-L-methionine</name>
        <dbReference type="ChEBI" id="CHEBI:59789"/>
    </ligand>
</feature>
<dbReference type="GO" id="GO:0071424">
    <property type="term" value="F:rRNA (cytosine-N4-)-methyltransferase activity"/>
    <property type="evidence" value="ECO:0007669"/>
    <property type="project" value="UniProtKB-UniRule"/>
</dbReference>
<comment type="similarity">
    <text evidence="1 6">Belongs to the methyltransferase superfamily. RsmH family.</text>
</comment>
<dbReference type="PIRSF" id="PIRSF004486">
    <property type="entry name" value="MraW"/>
    <property type="match status" value="1"/>
</dbReference>
<dbReference type="EC" id="2.1.1.199" evidence="6"/>
<keyword evidence="6" id="KW-0963">Cytoplasm</keyword>
<dbReference type="PANTHER" id="PTHR11265:SF0">
    <property type="entry name" value="12S RRNA N4-METHYLCYTIDINE METHYLTRANSFERASE"/>
    <property type="match status" value="1"/>
</dbReference>
<dbReference type="GO" id="GO:0070475">
    <property type="term" value="P:rRNA base methylation"/>
    <property type="evidence" value="ECO:0007669"/>
    <property type="project" value="UniProtKB-UniRule"/>
</dbReference>
<feature type="binding site" evidence="6">
    <location>
        <position position="100"/>
    </location>
    <ligand>
        <name>S-adenosyl-L-methionine</name>
        <dbReference type="ChEBI" id="CHEBI:59789"/>
    </ligand>
</feature>
<evidence type="ECO:0000256" key="4">
    <source>
        <dbReference type="ARBA" id="ARBA00022679"/>
    </source>
</evidence>
<dbReference type="InterPro" id="IPR029063">
    <property type="entry name" value="SAM-dependent_MTases_sf"/>
</dbReference>
<evidence type="ECO:0000256" key="6">
    <source>
        <dbReference type="HAMAP-Rule" id="MF_01007"/>
    </source>
</evidence>
<dbReference type="Pfam" id="PF01795">
    <property type="entry name" value="Methyltransf_5"/>
    <property type="match status" value="1"/>
</dbReference>
<evidence type="ECO:0000313" key="8">
    <source>
        <dbReference type="Proteomes" id="UP000298133"/>
    </source>
</evidence>
<comment type="catalytic activity">
    <reaction evidence="6">
        <text>cytidine(1402) in 16S rRNA + S-adenosyl-L-methionine = N(4)-methylcytidine(1402) in 16S rRNA + S-adenosyl-L-homocysteine + H(+)</text>
        <dbReference type="Rhea" id="RHEA:42928"/>
        <dbReference type="Rhea" id="RHEA-COMP:10286"/>
        <dbReference type="Rhea" id="RHEA-COMP:10287"/>
        <dbReference type="ChEBI" id="CHEBI:15378"/>
        <dbReference type="ChEBI" id="CHEBI:57856"/>
        <dbReference type="ChEBI" id="CHEBI:59789"/>
        <dbReference type="ChEBI" id="CHEBI:74506"/>
        <dbReference type="ChEBI" id="CHEBI:82748"/>
        <dbReference type="EC" id="2.1.1.199"/>
    </reaction>
</comment>
<dbReference type="NCBIfam" id="TIGR00006">
    <property type="entry name" value="16S rRNA (cytosine(1402)-N(4))-methyltransferase RsmH"/>
    <property type="match status" value="1"/>
</dbReference>
<keyword evidence="3 6" id="KW-0489">Methyltransferase</keyword>
<dbReference type="InterPro" id="IPR002903">
    <property type="entry name" value="RsmH"/>
</dbReference>
<protein>
    <recommendedName>
        <fullName evidence="6">Ribosomal RNA small subunit methyltransferase H</fullName>
        <ecNumber evidence="6">2.1.1.199</ecNumber>
    </recommendedName>
    <alternativeName>
        <fullName evidence="6">16S rRNA m(4)C1402 methyltransferase</fullName>
    </alternativeName>
    <alternativeName>
        <fullName evidence="6">rRNA (cytosine-N(4)-)-methyltransferase RsmH</fullName>
    </alternativeName>
</protein>
<evidence type="ECO:0000256" key="3">
    <source>
        <dbReference type="ARBA" id="ARBA00022603"/>
    </source>
</evidence>
<reference evidence="7 8" key="1">
    <citation type="submission" date="2019-03" db="EMBL/GenBank/DDBJ databases">
        <title>Draft genome of Gammaproteobacteria bacterium LSUCC0057, a member of the SAR92 clade.</title>
        <authorList>
            <person name="Lanclos V.C."/>
            <person name="Doiron C."/>
            <person name="Henson M.W."/>
            <person name="Thrash J.C."/>
        </authorList>
    </citation>
    <scope>NUCLEOTIDE SEQUENCE [LARGE SCALE GENOMIC DNA]</scope>
    <source>
        <strain evidence="7 8">LSUCC0057</strain>
    </source>
</reference>
<keyword evidence="4 6" id="KW-0808">Transferase</keyword>
<dbReference type="PANTHER" id="PTHR11265">
    <property type="entry name" value="S-ADENOSYL-METHYLTRANSFERASE MRAW"/>
    <property type="match status" value="1"/>
</dbReference>
<dbReference type="Proteomes" id="UP000298133">
    <property type="component" value="Unassembled WGS sequence"/>
</dbReference>
<comment type="function">
    <text evidence="6">Specifically methylates the N4 position of cytidine in position 1402 (C1402) of 16S rRNA.</text>
</comment>
<dbReference type="Gene3D" id="3.40.50.150">
    <property type="entry name" value="Vaccinia Virus protein VP39"/>
    <property type="match status" value="1"/>
</dbReference>
<comment type="caution">
    <text evidence="7">The sequence shown here is derived from an EMBL/GenBank/DDBJ whole genome shotgun (WGS) entry which is preliminary data.</text>
</comment>
<dbReference type="SUPFAM" id="SSF53335">
    <property type="entry name" value="S-adenosyl-L-methionine-dependent methyltransferases"/>
    <property type="match status" value="1"/>
</dbReference>
<evidence type="ECO:0000313" key="7">
    <source>
        <dbReference type="EMBL" id="TFH68413.1"/>
    </source>
</evidence>
<evidence type="ECO:0000256" key="5">
    <source>
        <dbReference type="ARBA" id="ARBA00022691"/>
    </source>
</evidence>
<name>A0A4Y8UM93_9GAMM</name>
<keyword evidence="8" id="KW-1185">Reference proteome</keyword>
<dbReference type="AlphaFoldDB" id="A0A4Y8UM93"/>
<keyword evidence="5 6" id="KW-0949">S-adenosyl-L-methionine</keyword>
<feature type="binding site" evidence="6">
    <location>
        <position position="107"/>
    </location>
    <ligand>
        <name>S-adenosyl-L-methionine</name>
        <dbReference type="ChEBI" id="CHEBI:59789"/>
    </ligand>
</feature>
<dbReference type="GO" id="GO:0005737">
    <property type="term" value="C:cytoplasm"/>
    <property type="evidence" value="ECO:0007669"/>
    <property type="project" value="UniProtKB-SubCell"/>
</dbReference>
<dbReference type="HAMAP" id="MF_01007">
    <property type="entry name" value="16SrRNA_methyltr_H"/>
    <property type="match status" value="1"/>
</dbReference>
<evidence type="ECO:0000256" key="1">
    <source>
        <dbReference type="ARBA" id="ARBA00010396"/>
    </source>
</evidence>
<keyword evidence="2 6" id="KW-0698">rRNA processing</keyword>
<dbReference type="EMBL" id="SPIA01000001">
    <property type="protein sequence ID" value="TFH68413.1"/>
    <property type="molecule type" value="Genomic_DNA"/>
</dbReference>
<dbReference type="SUPFAM" id="SSF81799">
    <property type="entry name" value="Putative methyltransferase TM0872, insert domain"/>
    <property type="match status" value="1"/>
</dbReference>